<feature type="transmembrane region" description="Helical" evidence="5">
    <location>
        <begin position="137"/>
        <end position="154"/>
    </location>
</feature>
<proteinExistence type="predicted"/>
<dbReference type="InterPro" id="IPR011527">
    <property type="entry name" value="ABC1_TM_dom"/>
</dbReference>
<feature type="transmembrane region" description="Helical" evidence="5">
    <location>
        <begin position="278"/>
        <end position="303"/>
    </location>
</feature>
<dbReference type="RefSeq" id="WP_379155275.1">
    <property type="nucleotide sequence ID" value="NZ_JBHSRJ010000004.1"/>
</dbReference>
<keyword evidence="9" id="KW-1185">Reference proteome</keyword>
<evidence type="ECO:0000256" key="5">
    <source>
        <dbReference type="SAM" id="Phobius"/>
    </source>
</evidence>
<accession>A0ABW1LLE5</accession>
<feature type="transmembrane region" description="Helical" evidence="5">
    <location>
        <begin position="23"/>
        <end position="48"/>
    </location>
</feature>
<evidence type="ECO:0000313" key="9">
    <source>
        <dbReference type="Proteomes" id="UP001596135"/>
    </source>
</evidence>
<dbReference type="PROSITE" id="PS00211">
    <property type="entry name" value="ABC_TRANSPORTER_1"/>
    <property type="match status" value="1"/>
</dbReference>
<dbReference type="PROSITE" id="PS50929">
    <property type="entry name" value="ABC_TM1F"/>
    <property type="match status" value="1"/>
</dbReference>
<dbReference type="PANTHER" id="PTHR43394">
    <property type="entry name" value="ATP-DEPENDENT PERMEASE MDL1, MITOCHONDRIAL"/>
    <property type="match status" value="1"/>
</dbReference>
<gene>
    <name evidence="8" type="ORF">ACFPYL_14240</name>
</gene>
<dbReference type="SUPFAM" id="SSF52540">
    <property type="entry name" value="P-loop containing nucleoside triphosphate hydrolases"/>
    <property type="match status" value="1"/>
</dbReference>
<feature type="transmembrane region" description="Helical" evidence="5">
    <location>
        <begin position="160"/>
        <end position="180"/>
    </location>
</feature>
<dbReference type="InterPro" id="IPR036640">
    <property type="entry name" value="ABC1_TM_sf"/>
</dbReference>
<dbReference type="SUPFAM" id="SSF90123">
    <property type="entry name" value="ABC transporter transmembrane region"/>
    <property type="match status" value="1"/>
</dbReference>
<protein>
    <submittedName>
        <fullName evidence="8">ABC transporter transmembrane domain-containing protein</fullName>
    </submittedName>
</protein>
<evidence type="ECO:0000313" key="8">
    <source>
        <dbReference type="EMBL" id="MFC6044250.1"/>
    </source>
</evidence>
<feature type="transmembrane region" description="Helical" evidence="5">
    <location>
        <begin position="244"/>
        <end position="266"/>
    </location>
</feature>
<dbReference type="PANTHER" id="PTHR43394:SF1">
    <property type="entry name" value="ATP-BINDING CASSETTE SUB-FAMILY B MEMBER 10, MITOCHONDRIAL"/>
    <property type="match status" value="1"/>
</dbReference>
<comment type="subcellular location">
    <subcellularLocation>
        <location evidence="1">Cell membrane</location>
        <topology evidence="1">Multi-pass membrane protein</topology>
    </subcellularLocation>
</comment>
<dbReference type="PROSITE" id="PS50893">
    <property type="entry name" value="ABC_TRANSPORTER_2"/>
    <property type="match status" value="1"/>
</dbReference>
<keyword evidence="4 5" id="KW-0472">Membrane</keyword>
<dbReference type="EMBL" id="JBHSRJ010000004">
    <property type="protein sequence ID" value="MFC6044250.1"/>
    <property type="molecule type" value="Genomic_DNA"/>
</dbReference>
<keyword evidence="3 5" id="KW-1133">Transmembrane helix</keyword>
<keyword evidence="2 5" id="KW-0812">Transmembrane</keyword>
<name>A0ABW1LLE5_9ACTN</name>
<feature type="domain" description="ABC transmembrane type-1" evidence="7">
    <location>
        <begin position="25"/>
        <end position="304"/>
    </location>
</feature>
<evidence type="ECO:0000259" key="6">
    <source>
        <dbReference type="PROSITE" id="PS50893"/>
    </source>
</evidence>
<sequence length="556" mass="57990">MPVPPATPGGLVRRTITRQRRRLTGAVGLLMVWQVCEAAVPVLIGVVIDRAVATSDAEQMVLWGLVLGVHFAVLSTAYRLGSRVGFRALQEESHALRTEVSALVLSPRGARTDRLPGDVLSIATGDADAVATVLRHLTFTVVGLVGLVVSAVVLATIDLLVATVVFVGVPLVLLTTQVLAPRLAHRAHVRQEAVGRANGLATDLVRGLRPLKGIGAERVAHRRYRTQSRDAMGASISAARWEGLLYGVTDGLGIAFLAAVALLAGQRALSGDMSIGELVAVVGLAQFVAEPMGMVAYLVAAIARSRASARRIVELLGAAPLVHVGDQWAAPGAGGLALDDVTHGTLSEVSVDVAPGELVAVVAEEPADAAALMDLLRAESAPTAGAVRLAGVPLTQLRIEEIRRLLAVAEHHVDLFEGSLRSNVDPGEAVPDERLAAVLAASAAEDLPDEPVTVNGTTLSGGQRQRLGLARALAADPPVLVLHDPTTAVDAVTEERIAARLDGVRRTDGATLLLTSSPALLARADRVVHLVAGRVVAVGSHAELVRDEAYRTAVLR</sequence>
<evidence type="ECO:0000256" key="3">
    <source>
        <dbReference type="ARBA" id="ARBA00022989"/>
    </source>
</evidence>
<dbReference type="Gene3D" id="1.20.1560.10">
    <property type="entry name" value="ABC transporter type 1, transmembrane domain"/>
    <property type="match status" value="1"/>
</dbReference>
<dbReference type="InterPro" id="IPR039421">
    <property type="entry name" value="Type_1_exporter"/>
</dbReference>
<dbReference type="Pfam" id="PF00005">
    <property type="entry name" value="ABC_tran"/>
    <property type="match status" value="1"/>
</dbReference>
<dbReference type="CDD" id="cd07346">
    <property type="entry name" value="ABC_6TM_exporters"/>
    <property type="match status" value="1"/>
</dbReference>
<comment type="caution">
    <text evidence="8">The sequence shown here is derived from an EMBL/GenBank/DDBJ whole genome shotgun (WGS) entry which is preliminary data.</text>
</comment>
<evidence type="ECO:0000256" key="1">
    <source>
        <dbReference type="ARBA" id="ARBA00004651"/>
    </source>
</evidence>
<dbReference type="InterPro" id="IPR017871">
    <property type="entry name" value="ABC_transporter-like_CS"/>
</dbReference>
<evidence type="ECO:0000259" key="7">
    <source>
        <dbReference type="PROSITE" id="PS50929"/>
    </source>
</evidence>
<dbReference type="InterPro" id="IPR027417">
    <property type="entry name" value="P-loop_NTPase"/>
</dbReference>
<dbReference type="Pfam" id="PF00664">
    <property type="entry name" value="ABC_membrane"/>
    <property type="match status" value="1"/>
</dbReference>
<evidence type="ECO:0000256" key="2">
    <source>
        <dbReference type="ARBA" id="ARBA00022692"/>
    </source>
</evidence>
<reference evidence="9" key="1">
    <citation type="journal article" date="2019" name="Int. J. Syst. Evol. Microbiol.">
        <title>The Global Catalogue of Microorganisms (GCM) 10K type strain sequencing project: providing services to taxonomists for standard genome sequencing and annotation.</title>
        <authorList>
            <consortium name="The Broad Institute Genomics Platform"/>
            <consortium name="The Broad Institute Genome Sequencing Center for Infectious Disease"/>
            <person name="Wu L."/>
            <person name="Ma J."/>
        </authorList>
    </citation>
    <scope>NUCLEOTIDE SEQUENCE [LARGE SCALE GENOMIC DNA]</scope>
    <source>
        <strain evidence="9">CCUG 54522</strain>
    </source>
</reference>
<evidence type="ECO:0000256" key="4">
    <source>
        <dbReference type="ARBA" id="ARBA00023136"/>
    </source>
</evidence>
<feature type="domain" description="ABC transporter" evidence="6">
    <location>
        <begin position="322"/>
        <end position="556"/>
    </location>
</feature>
<dbReference type="InterPro" id="IPR003439">
    <property type="entry name" value="ABC_transporter-like_ATP-bd"/>
</dbReference>
<feature type="transmembrane region" description="Helical" evidence="5">
    <location>
        <begin position="60"/>
        <end position="80"/>
    </location>
</feature>
<dbReference type="Proteomes" id="UP001596135">
    <property type="component" value="Unassembled WGS sequence"/>
</dbReference>
<dbReference type="Gene3D" id="3.40.50.300">
    <property type="entry name" value="P-loop containing nucleotide triphosphate hydrolases"/>
    <property type="match status" value="1"/>
</dbReference>
<organism evidence="8 9">
    <name type="scientific">Nocardioides hankookensis</name>
    <dbReference type="NCBI Taxonomy" id="443157"/>
    <lineage>
        <taxon>Bacteria</taxon>
        <taxon>Bacillati</taxon>
        <taxon>Actinomycetota</taxon>
        <taxon>Actinomycetes</taxon>
        <taxon>Propionibacteriales</taxon>
        <taxon>Nocardioidaceae</taxon>
        <taxon>Nocardioides</taxon>
    </lineage>
</organism>